<feature type="region of interest" description="Disordered" evidence="1">
    <location>
        <begin position="80"/>
        <end position="99"/>
    </location>
</feature>
<organism evidence="2 3">
    <name type="scientific">Stylosanthes scabra</name>
    <dbReference type="NCBI Taxonomy" id="79078"/>
    <lineage>
        <taxon>Eukaryota</taxon>
        <taxon>Viridiplantae</taxon>
        <taxon>Streptophyta</taxon>
        <taxon>Embryophyta</taxon>
        <taxon>Tracheophyta</taxon>
        <taxon>Spermatophyta</taxon>
        <taxon>Magnoliopsida</taxon>
        <taxon>eudicotyledons</taxon>
        <taxon>Gunneridae</taxon>
        <taxon>Pentapetalae</taxon>
        <taxon>rosids</taxon>
        <taxon>fabids</taxon>
        <taxon>Fabales</taxon>
        <taxon>Fabaceae</taxon>
        <taxon>Papilionoideae</taxon>
        <taxon>50 kb inversion clade</taxon>
        <taxon>dalbergioids sensu lato</taxon>
        <taxon>Dalbergieae</taxon>
        <taxon>Pterocarpus clade</taxon>
        <taxon>Stylosanthes</taxon>
    </lineage>
</organism>
<feature type="non-terminal residue" evidence="2">
    <location>
        <position position="1"/>
    </location>
</feature>
<gene>
    <name evidence="2" type="ORF">PIB30_112801</name>
</gene>
<reference evidence="2 3" key="1">
    <citation type="journal article" date="2023" name="Plants (Basel)">
        <title>Bridging the Gap: Combining Genomics and Transcriptomics Approaches to Understand Stylosanthes scabra, an Orphan Legume from the Brazilian Caatinga.</title>
        <authorList>
            <person name="Ferreira-Neto J.R.C."/>
            <person name="da Silva M.D."/>
            <person name="Binneck E."/>
            <person name="de Melo N.F."/>
            <person name="da Silva R.H."/>
            <person name="de Melo A.L.T.M."/>
            <person name="Pandolfi V."/>
            <person name="Bustamante F.O."/>
            <person name="Brasileiro-Vidal A.C."/>
            <person name="Benko-Iseppon A.M."/>
        </authorList>
    </citation>
    <scope>NUCLEOTIDE SEQUENCE [LARGE SCALE GENOMIC DNA]</scope>
    <source>
        <tissue evidence="2">Leaves</tissue>
    </source>
</reference>
<dbReference type="EMBL" id="JASCZI010008424">
    <property type="protein sequence ID" value="MED6117758.1"/>
    <property type="molecule type" value="Genomic_DNA"/>
</dbReference>
<evidence type="ECO:0000313" key="2">
    <source>
        <dbReference type="EMBL" id="MED6117758.1"/>
    </source>
</evidence>
<evidence type="ECO:0000313" key="3">
    <source>
        <dbReference type="Proteomes" id="UP001341840"/>
    </source>
</evidence>
<evidence type="ECO:0000256" key="1">
    <source>
        <dbReference type="SAM" id="MobiDB-lite"/>
    </source>
</evidence>
<name>A0ABU6R125_9FABA</name>
<sequence>SPSGNVLPRLTACRVLLPRGGPIIARSAGIAPSNPSARSSLSNWRRLRIIGCRAVTEVKPVEVGFAVRGSVCVLRPILPPGAGGAARPKEERQNSRANGDMWKFGSSVAIAVADRPE</sequence>
<dbReference type="Proteomes" id="UP001341840">
    <property type="component" value="Unassembled WGS sequence"/>
</dbReference>
<keyword evidence="3" id="KW-1185">Reference proteome</keyword>
<protein>
    <submittedName>
        <fullName evidence="2">Uncharacterized protein</fullName>
    </submittedName>
</protein>
<proteinExistence type="predicted"/>
<accession>A0ABU6R125</accession>
<comment type="caution">
    <text evidence="2">The sequence shown here is derived from an EMBL/GenBank/DDBJ whole genome shotgun (WGS) entry which is preliminary data.</text>
</comment>